<dbReference type="AlphaFoldDB" id="A0A0N4UT81"/>
<accession>A0A0N4UT81</accession>
<dbReference type="WBParaSite" id="EVEC_0000044401-mRNA-1">
    <property type="protein sequence ID" value="EVEC_0000044401-mRNA-1"/>
    <property type="gene ID" value="EVEC_0000044401"/>
</dbReference>
<reference evidence="4" key="1">
    <citation type="submission" date="2017-02" db="UniProtKB">
        <authorList>
            <consortium name="WormBaseParasite"/>
        </authorList>
    </citation>
    <scope>IDENTIFICATION</scope>
</reference>
<dbReference type="Proteomes" id="UP000274131">
    <property type="component" value="Unassembled WGS sequence"/>
</dbReference>
<protein>
    <submittedName>
        <fullName evidence="4">BPTI/Kunitz inhibitor domain-containing protein</fullName>
    </submittedName>
</protein>
<dbReference type="EMBL" id="UXUI01000282">
    <property type="protein sequence ID" value="VDD85153.1"/>
    <property type="molecule type" value="Genomic_DNA"/>
</dbReference>
<feature type="region of interest" description="Disordered" evidence="1">
    <location>
        <begin position="25"/>
        <end position="57"/>
    </location>
</feature>
<organism evidence="4">
    <name type="scientific">Enterobius vermicularis</name>
    <name type="common">Human pinworm</name>
    <dbReference type="NCBI Taxonomy" id="51028"/>
    <lineage>
        <taxon>Eukaryota</taxon>
        <taxon>Metazoa</taxon>
        <taxon>Ecdysozoa</taxon>
        <taxon>Nematoda</taxon>
        <taxon>Chromadorea</taxon>
        <taxon>Rhabditida</taxon>
        <taxon>Spirurina</taxon>
        <taxon>Oxyuridomorpha</taxon>
        <taxon>Oxyuroidea</taxon>
        <taxon>Oxyuridae</taxon>
        <taxon>Enterobius</taxon>
    </lineage>
</organism>
<evidence type="ECO:0000256" key="1">
    <source>
        <dbReference type="SAM" id="MobiDB-lite"/>
    </source>
</evidence>
<name>A0A0N4UT81_ENTVE</name>
<evidence type="ECO:0000313" key="3">
    <source>
        <dbReference type="Proteomes" id="UP000274131"/>
    </source>
</evidence>
<evidence type="ECO:0000313" key="2">
    <source>
        <dbReference type="EMBL" id="VDD85153.1"/>
    </source>
</evidence>
<gene>
    <name evidence="2" type="ORF">EVEC_LOCUS296</name>
</gene>
<keyword evidence="3" id="KW-1185">Reference proteome</keyword>
<evidence type="ECO:0000313" key="4">
    <source>
        <dbReference type="WBParaSite" id="EVEC_0000044401-mRNA-1"/>
    </source>
</evidence>
<reference evidence="2 3" key="2">
    <citation type="submission" date="2018-10" db="EMBL/GenBank/DDBJ databases">
        <authorList>
            <consortium name="Pathogen Informatics"/>
        </authorList>
    </citation>
    <scope>NUCLEOTIDE SEQUENCE [LARGE SCALE GENOMIC DNA]</scope>
</reference>
<proteinExistence type="predicted"/>
<sequence length="130" mass="14710">MSTENVLEKKTTVGISFVAKDDPAAALQDTNEANPKHDSSNQKVGVSERNTKHGVESMCERKKYQDSCINRGREPQPVIRWYSDGESCLTYVYNYCESFVLSDRTLRTEEECKELCLTDSSADTEKSKMP</sequence>